<evidence type="ECO:0000313" key="7">
    <source>
        <dbReference type="Proteomes" id="UP000245252"/>
    </source>
</evidence>
<dbReference type="NCBIfam" id="NF033788">
    <property type="entry name" value="HTH_metalloreg"/>
    <property type="match status" value="1"/>
</dbReference>
<dbReference type="InterPro" id="IPR001845">
    <property type="entry name" value="HTH_ArsR_DNA-bd_dom"/>
</dbReference>
<dbReference type="Proteomes" id="UP000245252">
    <property type="component" value="Unassembled WGS sequence"/>
</dbReference>
<dbReference type="PROSITE" id="PS50987">
    <property type="entry name" value="HTH_ARSR_2"/>
    <property type="match status" value="1"/>
</dbReference>
<dbReference type="PANTHER" id="PTHR43132">
    <property type="entry name" value="ARSENICAL RESISTANCE OPERON REPRESSOR ARSR-RELATED"/>
    <property type="match status" value="1"/>
</dbReference>
<evidence type="ECO:0000256" key="1">
    <source>
        <dbReference type="ARBA" id="ARBA00023015"/>
    </source>
</evidence>
<reference evidence="6 7" key="1">
    <citation type="submission" date="2018-05" db="EMBL/GenBank/DDBJ databases">
        <title>The draft genome of strain NS-104.</title>
        <authorList>
            <person name="Hang P."/>
            <person name="Jiang J."/>
        </authorList>
    </citation>
    <scope>NUCLEOTIDE SEQUENCE [LARGE SCALE GENOMIC DNA]</scope>
    <source>
        <strain evidence="6 7">NS-104</strain>
    </source>
</reference>
<dbReference type="GO" id="GO:0003700">
    <property type="term" value="F:DNA-binding transcription factor activity"/>
    <property type="evidence" value="ECO:0007669"/>
    <property type="project" value="InterPro"/>
</dbReference>
<dbReference type="Pfam" id="PF01022">
    <property type="entry name" value="HTH_5"/>
    <property type="match status" value="1"/>
</dbReference>
<keyword evidence="4" id="KW-0812">Transmembrane</keyword>
<evidence type="ECO:0000256" key="2">
    <source>
        <dbReference type="ARBA" id="ARBA00023125"/>
    </source>
</evidence>
<dbReference type="GO" id="GO:0003677">
    <property type="term" value="F:DNA binding"/>
    <property type="evidence" value="ECO:0007669"/>
    <property type="project" value="UniProtKB-KW"/>
</dbReference>
<comment type="caution">
    <text evidence="6">The sequence shown here is derived from an EMBL/GenBank/DDBJ whole genome shotgun (WGS) entry which is preliminary data.</text>
</comment>
<dbReference type="InterPro" id="IPR036390">
    <property type="entry name" value="WH_DNA-bd_sf"/>
</dbReference>
<gene>
    <name evidence="6" type="ORF">DEM27_07320</name>
</gene>
<keyword evidence="3" id="KW-0804">Transcription</keyword>
<dbReference type="SUPFAM" id="SSF46785">
    <property type="entry name" value="Winged helix' DNA-binding domain"/>
    <property type="match status" value="1"/>
</dbReference>
<dbReference type="InterPro" id="IPR011991">
    <property type="entry name" value="ArsR-like_HTH"/>
</dbReference>
<dbReference type="AlphaFoldDB" id="A0A2U2DWB9"/>
<evidence type="ECO:0000313" key="6">
    <source>
        <dbReference type="EMBL" id="PWE57607.1"/>
    </source>
</evidence>
<feature type="transmembrane region" description="Helical" evidence="4">
    <location>
        <begin position="70"/>
        <end position="87"/>
    </location>
</feature>
<keyword evidence="2" id="KW-0238">DNA-binding</keyword>
<evidence type="ECO:0000256" key="3">
    <source>
        <dbReference type="ARBA" id="ARBA00023163"/>
    </source>
</evidence>
<dbReference type="InterPro" id="IPR051011">
    <property type="entry name" value="Metal_resp_trans_reg"/>
</dbReference>
<proteinExistence type="predicted"/>
<name>A0A2U2DWB9_9HYPH</name>
<keyword evidence="7" id="KW-1185">Reference proteome</keyword>
<evidence type="ECO:0000259" key="5">
    <source>
        <dbReference type="PROSITE" id="PS50987"/>
    </source>
</evidence>
<organism evidence="6 7">
    <name type="scientific">Metarhizobium album</name>
    <dbReference type="NCBI Taxonomy" id="2182425"/>
    <lineage>
        <taxon>Bacteria</taxon>
        <taxon>Pseudomonadati</taxon>
        <taxon>Pseudomonadota</taxon>
        <taxon>Alphaproteobacteria</taxon>
        <taxon>Hyphomicrobiales</taxon>
        <taxon>Rhizobiaceae</taxon>
        <taxon>Metarhizobium</taxon>
    </lineage>
</organism>
<dbReference type="InterPro" id="IPR036388">
    <property type="entry name" value="WH-like_DNA-bd_sf"/>
</dbReference>
<evidence type="ECO:0000256" key="4">
    <source>
        <dbReference type="SAM" id="Phobius"/>
    </source>
</evidence>
<keyword evidence="1" id="KW-0805">Transcription regulation</keyword>
<dbReference type="OrthoDB" id="194599at2"/>
<dbReference type="Gene3D" id="1.10.10.10">
    <property type="entry name" value="Winged helix-like DNA-binding domain superfamily/Winged helix DNA-binding domain"/>
    <property type="match status" value="1"/>
</dbReference>
<protein>
    <submittedName>
        <fullName evidence="6">Transcriptional regulator</fullName>
    </submittedName>
</protein>
<dbReference type="CDD" id="cd00090">
    <property type="entry name" value="HTH_ARSR"/>
    <property type="match status" value="1"/>
</dbReference>
<accession>A0A2U2DWB9</accession>
<keyword evidence="4" id="KW-0472">Membrane</keyword>
<dbReference type="PRINTS" id="PR00778">
    <property type="entry name" value="HTHARSR"/>
</dbReference>
<dbReference type="SMART" id="SM00418">
    <property type="entry name" value="HTH_ARSR"/>
    <property type="match status" value="1"/>
</dbReference>
<dbReference type="PANTHER" id="PTHR43132:SF6">
    <property type="entry name" value="HTH-TYPE TRANSCRIPTIONAL REPRESSOR CZRA"/>
    <property type="match status" value="1"/>
</dbReference>
<feature type="domain" description="HTH arsR-type" evidence="5">
    <location>
        <begin position="1"/>
        <end position="94"/>
    </location>
</feature>
<keyword evidence="4" id="KW-1133">Transmembrane helix</keyword>
<dbReference type="EMBL" id="QFBC01000002">
    <property type="protein sequence ID" value="PWE57607.1"/>
    <property type="molecule type" value="Genomic_DNA"/>
</dbReference>
<sequence length="103" mass="11500">MADKADDVSAFLKGFASGHRLMILCKLSEGEASVGELIEATGLAQTSMSQHLAKLKTEGLVDYRRDHRTLYYFIAHPAVMEIMAVLYRHFCAKDRSSCPPPKR</sequence>